<evidence type="ECO:0000313" key="3">
    <source>
        <dbReference type="Proteomes" id="UP000729402"/>
    </source>
</evidence>
<dbReference type="Proteomes" id="UP000729402">
    <property type="component" value="Unassembled WGS sequence"/>
</dbReference>
<evidence type="ECO:0000313" key="2">
    <source>
        <dbReference type="EMBL" id="KAG8047363.1"/>
    </source>
</evidence>
<dbReference type="AlphaFoldDB" id="A0A8J5RK70"/>
<keyword evidence="3" id="KW-1185">Reference proteome</keyword>
<protein>
    <submittedName>
        <fullName evidence="2">Uncharacterized protein</fullName>
    </submittedName>
</protein>
<reference evidence="2" key="1">
    <citation type="journal article" date="2021" name="bioRxiv">
        <title>Whole Genome Assembly and Annotation of Northern Wild Rice, Zizania palustris L., Supports a Whole Genome Duplication in the Zizania Genus.</title>
        <authorList>
            <person name="Haas M."/>
            <person name="Kono T."/>
            <person name="Macchietto M."/>
            <person name="Millas R."/>
            <person name="McGilp L."/>
            <person name="Shao M."/>
            <person name="Duquette J."/>
            <person name="Hirsch C.N."/>
            <person name="Kimball J."/>
        </authorList>
    </citation>
    <scope>NUCLEOTIDE SEQUENCE</scope>
    <source>
        <tissue evidence="2">Fresh leaf tissue</tissue>
    </source>
</reference>
<dbReference type="EMBL" id="JAAALK010000290">
    <property type="protein sequence ID" value="KAG8047363.1"/>
    <property type="molecule type" value="Genomic_DNA"/>
</dbReference>
<organism evidence="2 3">
    <name type="scientific">Zizania palustris</name>
    <name type="common">Northern wild rice</name>
    <dbReference type="NCBI Taxonomy" id="103762"/>
    <lineage>
        <taxon>Eukaryota</taxon>
        <taxon>Viridiplantae</taxon>
        <taxon>Streptophyta</taxon>
        <taxon>Embryophyta</taxon>
        <taxon>Tracheophyta</taxon>
        <taxon>Spermatophyta</taxon>
        <taxon>Magnoliopsida</taxon>
        <taxon>Liliopsida</taxon>
        <taxon>Poales</taxon>
        <taxon>Poaceae</taxon>
        <taxon>BOP clade</taxon>
        <taxon>Oryzoideae</taxon>
        <taxon>Oryzeae</taxon>
        <taxon>Zizaniinae</taxon>
        <taxon>Zizania</taxon>
    </lineage>
</organism>
<sequence length="75" mass="7904">MPIFPPRLVIAVIVAPRWPLSPRAAHAGGGRAPAVPAVRRVASCRSCLPARRRALPAPAVPAHASPRATRRPHVA</sequence>
<name>A0A8J5RK70_ZIZPA</name>
<feature type="compositionally biased region" description="Low complexity" evidence="1">
    <location>
        <begin position="55"/>
        <end position="67"/>
    </location>
</feature>
<gene>
    <name evidence="2" type="ORF">GUJ93_ZPchr0008g12652</name>
</gene>
<comment type="caution">
    <text evidence="2">The sequence shown here is derived from an EMBL/GenBank/DDBJ whole genome shotgun (WGS) entry which is preliminary data.</text>
</comment>
<reference evidence="2" key="2">
    <citation type="submission" date="2021-02" db="EMBL/GenBank/DDBJ databases">
        <authorList>
            <person name="Kimball J.A."/>
            <person name="Haas M.W."/>
            <person name="Macchietto M."/>
            <person name="Kono T."/>
            <person name="Duquette J."/>
            <person name="Shao M."/>
        </authorList>
    </citation>
    <scope>NUCLEOTIDE SEQUENCE</scope>
    <source>
        <tissue evidence="2">Fresh leaf tissue</tissue>
    </source>
</reference>
<accession>A0A8J5RK70</accession>
<proteinExistence type="predicted"/>
<feature type="region of interest" description="Disordered" evidence="1">
    <location>
        <begin position="55"/>
        <end position="75"/>
    </location>
</feature>
<evidence type="ECO:0000256" key="1">
    <source>
        <dbReference type="SAM" id="MobiDB-lite"/>
    </source>
</evidence>